<feature type="domain" description="3'-5' exonuclease" evidence="3">
    <location>
        <begin position="30"/>
        <end position="204"/>
    </location>
</feature>
<gene>
    <name evidence="4" type="ORF">QJS10_CPB20g01083</name>
</gene>
<reference evidence="4" key="1">
    <citation type="journal article" date="2023" name="Nat. Commun.">
        <title>Diploid and tetraploid genomes of Acorus and the evolution of monocots.</title>
        <authorList>
            <person name="Ma L."/>
            <person name="Liu K.W."/>
            <person name="Li Z."/>
            <person name="Hsiao Y.Y."/>
            <person name="Qi Y."/>
            <person name="Fu T."/>
            <person name="Tang G.D."/>
            <person name="Zhang D."/>
            <person name="Sun W.H."/>
            <person name="Liu D.K."/>
            <person name="Li Y."/>
            <person name="Chen G.Z."/>
            <person name="Liu X.D."/>
            <person name="Liao X.Y."/>
            <person name="Jiang Y.T."/>
            <person name="Yu X."/>
            <person name="Hao Y."/>
            <person name="Huang J."/>
            <person name="Zhao X.W."/>
            <person name="Ke S."/>
            <person name="Chen Y.Y."/>
            <person name="Wu W.L."/>
            <person name="Hsu J.L."/>
            <person name="Lin Y.F."/>
            <person name="Huang M.D."/>
            <person name="Li C.Y."/>
            <person name="Huang L."/>
            <person name="Wang Z.W."/>
            <person name="Zhao X."/>
            <person name="Zhong W.Y."/>
            <person name="Peng D.H."/>
            <person name="Ahmad S."/>
            <person name="Lan S."/>
            <person name="Zhang J.S."/>
            <person name="Tsai W.C."/>
            <person name="Van de Peer Y."/>
            <person name="Liu Z.J."/>
        </authorList>
    </citation>
    <scope>NUCLEOTIDE SEQUENCE</scope>
    <source>
        <strain evidence="4">CP</strain>
    </source>
</reference>
<name>A0AAV9C9H1_ACOCL</name>
<dbReference type="InterPro" id="IPR036397">
    <property type="entry name" value="RNaseH_sf"/>
</dbReference>
<comment type="caution">
    <text evidence="4">The sequence shown here is derived from an EMBL/GenBank/DDBJ whole genome shotgun (WGS) entry which is preliminary data.</text>
</comment>
<evidence type="ECO:0000313" key="4">
    <source>
        <dbReference type="EMBL" id="KAK1285219.1"/>
    </source>
</evidence>
<proteinExistence type="predicted"/>
<dbReference type="Proteomes" id="UP001180020">
    <property type="component" value="Unassembled WGS sequence"/>
</dbReference>
<accession>A0AAV9C9H1</accession>
<evidence type="ECO:0000259" key="3">
    <source>
        <dbReference type="SMART" id="SM00474"/>
    </source>
</evidence>
<organism evidence="4 5">
    <name type="scientific">Acorus calamus</name>
    <name type="common">Sweet flag</name>
    <dbReference type="NCBI Taxonomy" id="4465"/>
    <lineage>
        <taxon>Eukaryota</taxon>
        <taxon>Viridiplantae</taxon>
        <taxon>Streptophyta</taxon>
        <taxon>Embryophyta</taxon>
        <taxon>Tracheophyta</taxon>
        <taxon>Spermatophyta</taxon>
        <taxon>Magnoliopsida</taxon>
        <taxon>Liliopsida</taxon>
        <taxon>Acoraceae</taxon>
        <taxon>Acorus</taxon>
    </lineage>
</organism>
<dbReference type="PANTHER" id="PTHR13620">
    <property type="entry name" value="3-5 EXONUCLEASE"/>
    <property type="match status" value="1"/>
</dbReference>
<evidence type="ECO:0000256" key="2">
    <source>
        <dbReference type="ARBA" id="ARBA00022801"/>
    </source>
</evidence>
<dbReference type="GO" id="GO:0003676">
    <property type="term" value="F:nucleic acid binding"/>
    <property type="evidence" value="ECO:0007669"/>
    <property type="project" value="InterPro"/>
</dbReference>
<keyword evidence="5" id="KW-1185">Reference proteome</keyword>
<dbReference type="GO" id="GO:0005634">
    <property type="term" value="C:nucleus"/>
    <property type="evidence" value="ECO:0007669"/>
    <property type="project" value="TreeGrafter"/>
</dbReference>
<dbReference type="InterPro" id="IPR051132">
    <property type="entry name" value="3-5_Exonuclease_domain"/>
</dbReference>
<dbReference type="GO" id="GO:0006139">
    <property type="term" value="P:nucleobase-containing compound metabolic process"/>
    <property type="evidence" value="ECO:0007669"/>
    <property type="project" value="InterPro"/>
</dbReference>
<keyword evidence="1" id="KW-0540">Nuclease</keyword>
<dbReference type="InterPro" id="IPR002562">
    <property type="entry name" value="3'-5'_exonuclease_dom"/>
</dbReference>
<dbReference type="InterPro" id="IPR012337">
    <property type="entry name" value="RNaseH-like_sf"/>
</dbReference>
<dbReference type="SMART" id="SM00474">
    <property type="entry name" value="35EXOc"/>
    <property type="match status" value="1"/>
</dbReference>
<dbReference type="EMBL" id="JAUJYO010000020">
    <property type="protein sequence ID" value="KAK1285219.1"/>
    <property type="molecule type" value="Genomic_DNA"/>
</dbReference>
<dbReference type="CDD" id="cd06141">
    <property type="entry name" value="WRN_exo"/>
    <property type="match status" value="1"/>
</dbReference>
<dbReference type="SUPFAM" id="SSF53098">
    <property type="entry name" value="Ribonuclease H-like"/>
    <property type="match status" value="1"/>
</dbReference>
<dbReference type="AlphaFoldDB" id="A0AAV9C9H1"/>
<dbReference type="Gene3D" id="3.30.420.10">
    <property type="entry name" value="Ribonuclease H-like superfamily/Ribonuclease H"/>
    <property type="match status" value="1"/>
</dbReference>
<evidence type="ECO:0000313" key="5">
    <source>
        <dbReference type="Proteomes" id="UP001180020"/>
    </source>
</evidence>
<keyword evidence="2" id="KW-0378">Hydrolase</keyword>
<dbReference type="GO" id="GO:0008408">
    <property type="term" value="F:3'-5' exonuclease activity"/>
    <property type="evidence" value="ECO:0007669"/>
    <property type="project" value="InterPro"/>
</dbReference>
<dbReference type="GO" id="GO:0005737">
    <property type="term" value="C:cytoplasm"/>
    <property type="evidence" value="ECO:0007669"/>
    <property type="project" value="TreeGrafter"/>
</dbReference>
<evidence type="ECO:0000256" key="1">
    <source>
        <dbReference type="ARBA" id="ARBA00022722"/>
    </source>
</evidence>
<protein>
    <recommendedName>
        <fullName evidence="3">3'-5' exonuclease domain-containing protein</fullName>
    </recommendedName>
</protein>
<dbReference type="Pfam" id="PF01612">
    <property type="entry name" value="DNA_pol_A_exo1"/>
    <property type="match status" value="1"/>
</dbReference>
<sequence length="204" mass="21848">MQCMASIPSKTKTKMNSTRNISIGGTMITTTITNNPTLIDSKIEELKRISNPIIGLDVESKPDISHGTTPNRASLLQLCNGSTCLIIQLSHLPYMPNSLKSFLCQSNVTFVGVGIKADKAKLLADYGVACGNVVELGSLASRVYGKAEYKKSGLADLASIIAGVRVEKPQHVRVGDWSVGMLDEEQIKYAAYAAFAVGKVLMGL</sequence>
<reference evidence="4" key="2">
    <citation type="submission" date="2023-06" db="EMBL/GenBank/DDBJ databases">
        <authorList>
            <person name="Ma L."/>
            <person name="Liu K.-W."/>
            <person name="Li Z."/>
            <person name="Hsiao Y.-Y."/>
            <person name="Qi Y."/>
            <person name="Fu T."/>
            <person name="Tang G."/>
            <person name="Zhang D."/>
            <person name="Sun W.-H."/>
            <person name="Liu D.-K."/>
            <person name="Li Y."/>
            <person name="Chen G.-Z."/>
            <person name="Liu X.-D."/>
            <person name="Liao X.-Y."/>
            <person name="Jiang Y.-T."/>
            <person name="Yu X."/>
            <person name="Hao Y."/>
            <person name="Huang J."/>
            <person name="Zhao X.-W."/>
            <person name="Ke S."/>
            <person name="Chen Y.-Y."/>
            <person name="Wu W.-L."/>
            <person name="Hsu J.-L."/>
            <person name="Lin Y.-F."/>
            <person name="Huang M.-D."/>
            <person name="Li C.-Y."/>
            <person name="Huang L."/>
            <person name="Wang Z.-W."/>
            <person name="Zhao X."/>
            <person name="Zhong W.-Y."/>
            <person name="Peng D.-H."/>
            <person name="Ahmad S."/>
            <person name="Lan S."/>
            <person name="Zhang J.-S."/>
            <person name="Tsai W.-C."/>
            <person name="Van De Peer Y."/>
            <person name="Liu Z.-J."/>
        </authorList>
    </citation>
    <scope>NUCLEOTIDE SEQUENCE</scope>
    <source>
        <strain evidence="4">CP</strain>
        <tissue evidence="4">Leaves</tissue>
    </source>
</reference>
<dbReference type="PANTHER" id="PTHR13620:SF121">
    <property type="entry name" value="EMB|CAB82946.1-RELATED"/>
    <property type="match status" value="1"/>
</dbReference>